<evidence type="ECO:0000256" key="3">
    <source>
        <dbReference type="ARBA" id="ARBA00022980"/>
    </source>
</evidence>
<dbReference type="InterPro" id="IPR036249">
    <property type="entry name" value="Thioredoxin-like_sf"/>
</dbReference>
<evidence type="ECO:0000256" key="5">
    <source>
        <dbReference type="ARBA" id="ARBA00023274"/>
    </source>
</evidence>
<name>A0A7S3HHV6_9STRA</name>
<dbReference type="GO" id="GO:0003735">
    <property type="term" value="F:structural constituent of ribosome"/>
    <property type="evidence" value="ECO:0007669"/>
    <property type="project" value="InterPro"/>
</dbReference>
<keyword evidence="5" id="KW-0687">Ribonucleoprotein</keyword>
<evidence type="ECO:0000256" key="1">
    <source>
        <dbReference type="ARBA" id="ARBA00004173"/>
    </source>
</evidence>
<dbReference type="SUPFAM" id="SSF52833">
    <property type="entry name" value="Thioredoxin-like"/>
    <property type="match status" value="1"/>
</dbReference>
<protein>
    <recommendedName>
        <fullName evidence="6">Large ribosomal subunit protein mL43</fullName>
    </recommendedName>
</protein>
<dbReference type="InterPro" id="IPR007741">
    <property type="entry name" value="Ribosomal_mL43/mS25/NADH_DH"/>
</dbReference>
<dbReference type="Pfam" id="PF05047">
    <property type="entry name" value="L51_S25_CI-B8"/>
    <property type="match status" value="1"/>
</dbReference>
<reference evidence="8" key="1">
    <citation type="submission" date="2021-01" db="EMBL/GenBank/DDBJ databases">
        <authorList>
            <person name="Corre E."/>
            <person name="Pelletier E."/>
            <person name="Niang G."/>
            <person name="Scheremetjew M."/>
            <person name="Finn R."/>
            <person name="Kale V."/>
            <person name="Holt S."/>
            <person name="Cochrane G."/>
            <person name="Meng A."/>
            <person name="Brown T."/>
            <person name="Cohen L."/>
        </authorList>
    </citation>
    <scope>NUCLEOTIDE SEQUENCE</scope>
    <source>
        <strain evidence="8">CCAP 955/1</strain>
    </source>
</reference>
<dbReference type="AlphaFoldDB" id="A0A7S3HHV6"/>
<evidence type="ECO:0000256" key="2">
    <source>
        <dbReference type="ARBA" id="ARBA00006073"/>
    </source>
</evidence>
<comment type="similarity">
    <text evidence="2">Belongs to the mitochondrion-specific ribosomal protein mL43 family.</text>
</comment>
<evidence type="ECO:0000256" key="6">
    <source>
        <dbReference type="ARBA" id="ARBA00035188"/>
    </source>
</evidence>
<evidence type="ECO:0000259" key="7">
    <source>
        <dbReference type="SMART" id="SM00916"/>
    </source>
</evidence>
<dbReference type="EMBL" id="HBIC01048105">
    <property type="protein sequence ID" value="CAE0295692.1"/>
    <property type="molecule type" value="Transcribed_RNA"/>
</dbReference>
<dbReference type="PANTHER" id="PTHR21396:SF2">
    <property type="entry name" value="LARGE RIBOSOMAL SUBUNIT PROTEIN ML43"/>
    <property type="match status" value="1"/>
</dbReference>
<organism evidence="8">
    <name type="scientific">Spumella elongata</name>
    <dbReference type="NCBI Taxonomy" id="89044"/>
    <lineage>
        <taxon>Eukaryota</taxon>
        <taxon>Sar</taxon>
        <taxon>Stramenopiles</taxon>
        <taxon>Ochrophyta</taxon>
        <taxon>Chrysophyceae</taxon>
        <taxon>Chromulinales</taxon>
        <taxon>Chromulinaceae</taxon>
        <taxon>Spumella</taxon>
    </lineage>
</organism>
<evidence type="ECO:0000256" key="4">
    <source>
        <dbReference type="ARBA" id="ARBA00023128"/>
    </source>
</evidence>
<keyword evidence="3" id="KW-0689">Ribosomal protein</keyword>
<sequence>MSLRGVRQLKELVIRYSDYDGSSKGIREWMRTNLVNFAQTNPELAVTTELKRCVHPYVRGNYINGNTKTICIKNLEPEKITSYVNDLRNQIGRKSGSKGYKKPVLTRCTSIQGEWHERMDLIGLELKVIEK</sequence>
<gene>
    <name evidence="8" type="ORF">SELO1098_LOCUS24544</name>
</gene>
<evidence type="ECO:0000313" key="8">
    <source>
        <dbReference type="EMBL" id="CAE0295692.1"/>
    </source>
</evidence>
<dbReference type="SMART" id="SM00916">
    <property type="entry name" value="L51_S25_CI-B8"/>
    <property type="match status" value="1"/>
</dbReference>
<feature type="domain" description="Ribosomal protein/NADH dehydrogenase" evidence="7">
    <location>
        <begin position="18"/>
        <end position="91"/>
    </location>
</feature>
<accession>A0A7S3HHV6</accession>
<proteinExistence type="inferred from homology"/>
<dbReference type="GO" id="GO:0005762">
    <property type="term" value="C:mitochondrial large ribosomal subunit"/>
    <property type="evidence" value="ECO:0007669"/>
    <property type="project" value="TreeGrafter"/>
</dbReference>
<keyword evidence="4" id="KW-0496">Mitochondrion</keyword>
<dbReference type="GO" id="GO:0032543">
    <property type="term" value="P:mitochondrial translation"/>
    <property type="evidence" value="ECO:0007669"/>
    <property type="project" value="InterPro"/>
</dbReference>
<dbReference type="Gene3D" id="3.40.30.10">
    <property type="entry name" value="Glutaredoxin"/>
    <property type="match status" value="1"/>
</dbReference>
<dbReference type="PANTHER" id="PTHR21396">
    <property type="entry name" value="39S RIBOSOMAL PROTEIN L43"/>
    <property type="match status" value="1"/>
</dbReference>
<comment type="subcellular location">
    <subcellularLocation>
        <location evidence="1">Mitochondrion</location>
    </subcellularLocation>
</comment>
<dbReference type="InterPro" id="IPR039927">
    <property type="entry name" value="Ribosomal_mL43"/>
</dbReference>